<dbReference type="Gene3D" id="3.50.50.60">
    <property type="entry name" value="FAD/NAD(P)-binding domain"/>
    <property type="match status" value="1"/>
</dbReference>
<dbReference type="InterPro" id="IPR002938">
    <property type="entry name" value="FAD-bd"/>
</dbReference>
<dbReference type="RefSeq" id="WP_275768940.1">
    <property type="nucleotide sequence ID" value="NZ_BAABDE010000039.1"/>
</dbReference>
<evidence type="ECO:0000313" key="4">
    <source>
        <dbReference type="EMBL" id="GAA3841201.1"/>
    </source>
</evidence>
<keyword evidence="1" id="KW-0560">Oxidoreductase</keyword>
<dbReference type="EMBL" id="BAABDE010000039">
    <property type="protein sequence ID" value="GAA3841201.1"/>
    <property type="molecule type" value="Genomic_DNA"/>
</dbReference>
<evidence type="ECO:0000256" key="1">
    <source>
        <dbReference type="ARBA" id="ARBA00023002"/>
    </source>
</evidence>
<evidence type="ECO:0000259" key="3">
    <source>
        <dbReference type="Pfam" id="PF01494"/>
    </source>
</evidence>
<dbReference type="Proteomes" id="UP001501009">
    <property type="component" value="Unassembled WGS sequence"/>
</dbReference>
<dbReference type="SUPFAM" id="SSF54373">
    <property type="entry name" value="FAD-linked reductases, C-terminal domain"/>
    <property type="match status" value="1"/>
</dbReference>
<organism evidence="4 5">
    <name type="scientific">Streptomyces coacervatus</name>
    <dbReference type="NCBI Taxonomy" id="647381"/>
    <lineage>
        <taxon>Bacteria</taxon>
        <taxon>Bacillati</taxon>
        <taxon>Actinomycetota</taxon>
        <taxon>Actinomycetes</taxon>
        <taxon>Kitasatosporales</taxon>
        <taxon>Streptomycetaceae</taxon>
        <taxon>Streptomyces</taxon>
    </lineage>
</organism>
<dbReference type="PRINTS" id="PR00420">
    <property type="entry name" value="RNGMNOXGNASE"/>
</dbReference>
<dbReference type="GO" id="GO:0004497">
    <property type="term" value="F:monooxygenase activity"/>
    <property type="evidence" value="ECO:0007669"/>
    <property type="project" value="UniProtKB-KW"/>
</dbReference>
<name>A0ABP7JCK7_9ACTN</name>
<dbReference type="InterPro" id="IPR036188">
    <property type="entry name" value="FAD/NAD-bd_sf"/>
</dbReference>
<comment type="caution">
    <text evidence="4">The sequence shown here is derived from an EMBL/GenBank/DDBJ whole genome shotgun (WGS) entry which is preliminary data.</text>
</comment>
<keyword evidence="2 4" id="KW-0503">Monooxygenase</keyword>
<dbReference type="SUPFAM" id="SSF51905">
    <property type="entry name" value="FAD/NAD(P)-binding domain"/>
    <property type="match status" value="1"/>
</dbReference>
<protein>
    <submittedName>
        <fullName evidence="4">FAD-dependent monooxygenase</fullName>
    </submittedName>
</protein>
<keyword evidence="5" id="KW-1185">Reference proteome</keyword>
<evidence type="ECO:0000256" key="2">
    <source>
        <dbReference type="ARBA" id="ARBA00023033"/>
    </source>
</evidence>
<proteinExistence type="predicted"/>
<reference evidence="5" key="1">
    <citation type="journal article" date="2019" name="Int. J. Syst. Evol. Microbiol.">
        <title>The Global Catalogue of Microorganisms (GCM) 10K type strain sequencing project: providing services to taxonomists for standard genome sequencing and annotation.</title>
        <authorList>
            <consortium name="The Broad Institute Genomics Platform"/>
            <consortium name="The Broad Institute Genome Sequencing Center for Infectious Disease"/>
            <person name="Wu L."/>
            <person name="Ma J."/>
        </authorList>
    </citation>
    <scope>NUCLEOTIDE SEQUENCE [LARGE SCALE GENOMIC DNA]</scope>
    <source>
        <strain evidence="5">JCM 17138</strain>
    </source>
</reference>
<sequence>MARTAESVAVIGAGIAGLATATGLADAGIPVRVYEQAEALGEVGAGVSLAPNSLRVLDSFGLTDRLSEIESREPLRMAFYNHEGVRSEDSEVDARGARPIHRADLIDMLSWRLEPDALRLGARLVGVDENGDGLVLRFADGSTETAAAVIGADGIHSAVRPFVVDAPDPVFSGMIAYRGLVPAERLPDWPIHEAQLYTGPGRHFISFPVRRAKLLNFVAFVAADDEMRESWSAPGDPAELAKEFAGWNESVRGLIDRIDKTFRWGLYDREPLPTWVRGRVALAGDAAHAMLPHVGQGGNQSIEDAAALVEVLRDRPLTEVATAFQEYDRARRERASYIQRFSRRLGLQYDGRHAEFSTTDQLAGREDVMRWIFGHDSALTARQVRAGGPSVSLPTGAAI</sequence>
<accession>A0ABP7JCK7</accession>
<evidence type="ECO:0000313" key="5">
    <source>
        <dbReference type="Proteomes" id="UP001501009"/>
    </source>
</evidence>
<dbReference type="InterPro" id="IPR050493">
    <property type="entry name" value="FAD-dep_Monooxygenase_BioMet"/>
</dbReference>
<gene>
    <name evidence="4" type="ORF">GCM10022403_086800</name>
</gene>
<dbReference type="PANTHER" id="PTHR13789">
    <property type="entry name" value="MONOOXYGENASE"/>
    <property type="match status" value="1"/>
</dbReference>
<dbReference type="PANTHER" id="PTHR13789:SF309">
    <property type="entry name" value="PUTATIVE (AFU_ORTHOLOGUE AFUA_6G14510)-RELATED"/>
    <property type="match status" value="1"/>
</dbReference>
<dbReference type="Pfam" id="PF01494">
    <property type="entry name" value="FAD_binding_3"/>
    <property type="match status" value="1"/>
</dbReference>
<feature type="domain" description="FAD-binding" evidence="3">
    <location>
        <begin position="7"/>
        <end position="339"/>
    </location>
</feature>